<dbReference type="InterPro" id="IPR001002">
    <property type="entry name" value="Chitin-bd_1"/>
</dbReference>
<evidence type="ECO:0000259" key="5">
    <source>
        <dbReference type="PROSITE" id="PS50941"/>
    </source>
</evidence>
<sequence>MAGNNEDLSWRDAIIFSPGHQNPAKAPAMPIPNIDGELEDSAITYNNSMSAFNPRGLNTLLRRDALRCDDGPCADDSCCGKDGICGYGLEYCGDGCTSQCDATAMCGEFSEDADVPCVLFYSFAFIDPVSFKIVPAHADDEDMMQELTGLSKDGKLQTWIAIGGFDFGNPEVETHTMANRKAFIDSVAEFMEHYGFQGVDLDWEYPGDPKRGGKKLADTSNFAQLLREMRASYGDRYGISLTLAPDYWYLRWFDAKAMEPYVDFFGFMTYDLHGSWDSDFDGLDPKKINFGLAMYGRGYTLADPSCNSLGCHFLGPSKPAECINSPGVMSLAEIKRRAKELNVQPEYLPDSMMKQLTWDDQWIGYDDEETFAKKKEFADSMCFGGTMVWSIDFQEQPDDIGSGEIEIELPNKGQTGGGNGGGQGATITISDPQGTPFTGFDGCTLTDKNHLLRAWWDVVELSRVPSSSQVFNPAGELEQRIWGQDIAQRDDAIDLIHKSEQVYCKKDTITSNKPIGGYAFSTGPTYEEGTIVMCPPFFAPGQEHLLAIKINLDGHPAQQHSPIVMTGKAHMLLHELSHLSSIQGESEVIIHDQVFNEQAIRTEKVYGIYWVQRMAGRFKQRARTHLNADTYAWYASLKFFEGLYGIPDAYVAPRGDEDEDDGEEESGPTKALNIILENSRHGVPPAEDFYDRMKWLFFSVPYGTDSQCKDDPMPVAEALADKTLTQIRKPQFPHGTFEVKTQDGMCEYKNDGQGNPGALWCDGTAHSCTAQVDMAGRDFKTTYCDELGDKIVGSVEQLAVVVCEW</sequence>
<dbReference type="SUPFAM" id="SSF55486">
    <property type="entry name" value="Metalloproteases ('zincins'), catalytic domain"/>
    <property type="match status" value="1"/>
</dbReference>
<dbReference type="PROSITE" id="PS51910">
    <property type="entry name" value="GH18_2"/>
    <property type="match status" value="1"/>
</dbReference>
<feature type="disulfide bond" evidence="4">
    <location>
        <begin position="78"/>
        <end position="92"/>
    </location>
</feature>
<dbReference type="PANTHER" id="PTHR11177">
    <property type="entry name" value="CHITINASE"/>
    <property type="match status" value="1"/>
</dbReference>
<dbReference type="GO" id="GO:0008237">
    <property type="term" value="F:metallopeptidase activity"/>
    <property type="evidence" value="ECO:0007669"/>
    <property type="project" value="InterPro"/>
</dbReference>
<dbReference type="InterPro" id="IPR024079">
    <property type="entry name" value="MetalloPept_cat_dom_sf"/>
</dbReference>
<evidence type="ECO:0000259" key="6">
    <source>
        <dbReference type="PROSITE" id="PS51910"/>
    </source>
</evidence>
<dbReference type="Gene3D" id="3.40.390.10">
    <property type="entry name" value="Collagenase (Catalytic Domain)"/>
    <property type="match status" value="1"/>
</dbReference>
<dbReference type="Gene3D" id="3.20.20.80">
    <property type="entry name" value="Glycosidases"/>
    <property type="match status" value="2"/>
</dbReference>
<keyword evidence="4" id="KW-1015">Disulfide bond</keyword>
<dbReference type="CDD" id="cd00035">
    <property type="entry name" value="ChtBD1"/>
    <property type="match status" value="1"/>
</dbReference>
<evidence type="ECO:0000256" key="1">
    <source>
        <dbReference type="ARBA" id="ARBA00008682"/>
    </source>
</evidence>
<organism evidence="7 8">
    <name type="scientific">Diaporthe helianthi</name>
    <dbReference type="NCBI Taxonomy" id="158607"/>
    <lineage>
        <taxon>Eukaryota</taxon>
        <taxon>Fungi</taxon>
        <taxon>Dikarya</taxon>
        <taxon>Ascomycota</taxon>
        <taxon>Pezizomycotina</taxon>
        <taxon>Sordariomycetes</taxon>
        <taxon>Sordariomycetidae</taxon>
        <taxon>Diaporthales</taxon>
        <taxon>Diaporthaceae</taxon>
        <taxon>Diaporthe</taxon>
    </lineage>
</organism>
<dbReference type="SUPFAM" id="SSF54556">
    <property type="entry name" value="Chitinase insertion domain"/>
    <property type="match status" value="1"/>
</dbReference>
<comment type="caution">
    <text evidence="7">The sequence shown here is derived from an EMBL/GenBank/DDBJ whole genome shotgun (WGS) entry which is preliminary data.</text>
</comment>
<feature type="domain" description="GH18" evidence="6">
    <location>
        <begin position="81"/>
        <end position="404"/>
    </location>
</feature>
<evidence type="ECO:0000256" key="3">
    <source>
        <dbReference type="ARBA" id="ARBA00022669"/>
    </source>
</evidence>
<comment type="caution">
    <text evidence="4">Lacks conserved residue(s) required for the propagation of feature annotation.</text>
</comment>
<name>A0A2P5HLK2_DIAHE</name>
<dbReference type="InParanoid" id="A0A2P5HLK2"/>
<feature type="disulfide bond" evidence="4">
    <location>
        <begin position="96"/>
        <end position="100"/>
    </location>
</feature>
<dbReference type="SUPFAM" id="SSF57016">
    <property type="entry name" value="Plant lectins/antimicrobial peptides"/>
    <property type="match status" value="1"/>
</dbReference>
<evidence type="ECO:0000313" key="8">
    <source>
        <dbReference type="Proteomes" id="UP000094444"/>
    </source>
</evidence>
<dbReference type="InterPro" id="IPR001223">
    <property type="entry name" value="Glyco_hydro18_cat"/>
</dbReference>
<dbReference type="EMBL" id="MAVT02001373">
    <property type="protein sequence ID" value="POS71111.1"/>
    <property type="molecule type" value="Genomic_DNA"/>
</dbReference>
<dbReference type="PROSITE" id="PS50941">
    <property type="entry name" value="CHIT_BIND_I_2"/>
    <property type="match status" value="1"/>
</dbReference>
<dbReference type="GO" id="GO:0008061">
    <property type="term" value="F:chitin binding"/>
    <property type="evidence" value="ECO:0007669"/>
    <property type="project" value="UniProtKB-UniRule"/>
</dbReference>
<evidence type="ECO:0000256" key="2">
    <source>
        <dbReference type="ARBA" id="ARBA00012729"/>
    </source>
</evidence>
<gene>
    <name evidence="7" type="ORF">DHEL01_v210495</name>
</gene>
<dbReference type="SUPFAM" id="SSF51445">
    <property type="entry name" value="(Trans)glycosidases"/>
    <property type="match status" value="1"/>
</dbReference>
<dbReference type="SMART" id="SM00636">
    <property type="entry name" value="Glyco_18"/>
    <property type="match status" value="1"/>
</dbReference>
<accession>A0A2P5HLK2</accession>
<dbReference type="EC" id="3.2.1.14" evidence="2"/>
<feature type="domain" description="Chitin-binding type-1" evidence="5">
    <location>
        <begin position="65"/>
        <end position="102"/>
    </location>
</feature>
<dbReference type="OrthoDB" id="1896086at2759"/>
<dbReference type="InterPro" id="IPR011583">
    <property type="entry name" value="Chitinase_II/V-like_cat"/>
</dbReference>
<dbReference type="Proteomes" id="UP000094444">
    <property type="component" value="Unassembled WGS sequence"/>
</dbReference>
<keyword evidence="3 4" id="KW-0147">Chitin-binding</keyword>
<dbReference type="InterPro" id="IPR029070">
    <property type="entry name" value="Chitinase_insertion_sf"/>
</dbReference>
<comment type="similarity">
    <text evidence="1">Belongs to the glycosyl hydrolase 18 family. Chitinase class V subfamily.</text>
</comment>
<dbReference type="GO" id="GO:0008843">
    <property type="term" value="F:endochitinase activity"/>
    <property type="evidence" value="ECO:0007669"/>
    <property type="project" value="UniProtKB-EC"/>
</dbReference>
<dbReference type="STRING" id="158607.A0A2P5HLK2"/>
<protein>
    <recommendedName>
        <fullName evidence="2">chitinase</fullName>
        <ecNumber evidence="2">3.2.1.14</ecNumber>
    </recommendedName>
</protein>
<dbReference type="InterPro" id="IPR017853">
    <property type="entry name" value="GH"/>
</dbReference>
<evidence type="ECO:0000313" key="7">
    <source>
        <dbReference type="EMBL" id="POS71111.1"/>
    </source>
</evidence>
<dbReference type="Pfam" id="PF00704">
    <property type="entry name" value="Glyco_hydro_18"/>
    <property type="match status" value="1"/>
</dbReference>
<dbReference type="Gene3D" id="3.10.50.10">
    <property type="match status" value="1"/>
</dbReference>
<dbReference type="GO" id="GO:0005975">
    <property type="term" value="P:carbohydrate metabolic process"/>
    <property type="evidence" value="ECO:0007669"/>
    <property type="project" value="InterPro"/>
</dbReference>
<feature type="disulfide bond" evidence="4">
    <location>
        <begin position="73"/>
        <end position="85"/>
    </location>
</feature>
<proteinExistence type="inferred from homology"/>
<dbReference type="AlphaFoldDB" id="A0A2P5HLK2"/>
<keyword evidence="8" id="KW-1185">Reference proteome</keyword>
<dbReference type="SMART" id="SM00270">
    <property type="entry name" value="ChtBD1"/>
    <property type="match status" value="1"/>
</dbReference>
<reference evidence="7" key="1">
    <citation type="submission" date="2017-09" db="EMBL/GenBank/DDBJ databases">
        <title>Polyketide synthases of a Diaporthe helianthi virulent isolate.</title>
        <authorList>
            <person name="Baroncelli R."/>
        </authorList>
    </citation>
    <scope>NUCLEOTIDE SEQUENCE [LARGE SCALE GENOMIC DNA]</scope>
    <source>
        <strain evidence="7">7/96</strain>
    </source>
</reference>
<dbReference type="PANTHER" id="PTHR11177:SF333">
    <property type="entry name" value="CHITINASE"/>
    <property type="match status" value="1"/>
</dbReference>
<dbReference type="InterPro" id="IPR036861">
    <property type="entry name" value="Endochitinase-like_sf"/>
</dbReference>
<dbReference type="InterPro" id="IPR050314">
    <property type="entry name" value="Glycosyl_Hydrlase_18"/>
</dbReference>
<evidence type="ECO:0000256" key="4">
    <source>
        <dbReference type="PROSITE-ProRule" id="PRU00261"/>
    </source>
</evidence>